<evidence type="ECO:0000313" key="3">
    <source>
        <dbReference type="EMBL" id="ROP90649.1"/>
    </source>
</evidence>
<organism evidence="3 4">
    <name type="scientific">Stella humosa</name>
    <dbReference type="NCBI Taxonomy" id="94"/>
    <lineage>
        <taxon>Bacteria</taxon>
        <taxon>Pseudomonadati</taxon>
        <taxon>Pseudomonadota</taxon>
        <taxon>Alphaproteobacteria</taxon>
        <taxon>Rhodospirillales</taxon>
        <taxon>Stellaceae</taxon>
        <taxon>Stella</taxon>
    </lineage>
</organism>
<keyword evidence="4" id="KW-1185">Reference proteome</keyword>
<dbReference type="Proteomes" id="UP000278222">
    <property type="component" value="Unassembled WGS sequence"/>
</dbReference>
<dbReference type="AlphaFoldDB" id="A0A3N1LIH5"/>
<name>A0A3N1LIH5_9PROT</name>
<reference evidence="3 4" key="1">
    <citation type="submission" date="2018-11" db="EMBL/GenBank/DDBJ databases">
        <title>Genomic Encyclopedia of Type Strains, Phase IV (KMG-IV): sequencing the most valuable type-strain genomes for metagenomic binning, comparative biology and taxonomic classification.</title>
        <authorList>
            <person name="Goeker M."/>
        </authorList>
    </citation>
    <scope>NUCLEOTIDE SEQUENCE [LARGE SCALE GENOMIC DNA]</scope>
    <source>
        <strain evidence="3 4">DSM 5900</strain>
    </source>
</reference>
<keyword evidence="3" id="KW-0378">Hydrolase</keyword>
<dbReference type="InterPro" id="IPR020556">
    <property type="entry name" value="Amidase_CS"/>
</dbReference>
<comment type="caution">
    <text evidence="3">The sequence shown here is derived from an EMBL/GenBank/DDBJ whole genome shotgun (WGS) entry which is preliminary data.</text>
</comment>
<dbReference type="OrthoDB" id="9811471at2"/>
<evidence type="ECO:0000313" key="4">
    <source>
        <dbReference type="Proteomes" id="UP000278222"/>
    </source>
</evidence>
<dbReference type="GO" id="GO:0016787">
    <property type="term" value="F:hydrolase activity"/>
    <property type="evidence" value="ECO:0007669"/>
    <property type="project" value="UniProtKB-KW"/>
</dbReference>
<dbReference type="RefSeq" id="WP_123690055.1">
    <property type="nucleotide sequence ID" value="NZ_AP019700.1"/>
</dbReference>
<dbReference type="PROSITE" id="PS00571">
    <property type="entry name" value="AMIDASES"/>
    <property type="match status" value="1"/>
</dbReference>
<sequence>MAFKEYDQYDALGLAALIRDGKVSVAEVMEAAIARIEAIDPKLNAVSHRQFDRARREARLGLPQGPFHGVPFLLKDLYALDAGEPSGNGSRLYDGFLADHNSEIVTRLRSSGLAVLGRSNSPEFGLVPTTEPTRFGPTRNPWNIERSAGGSSGGGAAAVAARMVPIAHATDGGGSIRIPASACGLVGLKPTRARCPMGPDVGEGWNGLSAGLVVSRSVRDTAAALDAVEGPAVGDPYACPPKARPFLSEVGAAPGRLRIALSTTVPADVTIHPDCMKALHDAAKLCAEMGHVVEEADPPIDHDALWEAFATIIASNVATTINFREASLGRAARPDELERATWAFAEMGRTKVTGADYARAIIIIHALGRRLGNFMERYDVMLTPTLAKPPVRLGEIDMMDMDQDRYRANLRAYIPFTPVENAAGLPAISLPLAWNDEGLPIGIHFVGRFGDEATLLRLAAQLELARPWDKRRPPIS</sequence>
<dbReference type="InterPro" id="IPR023631">
    <property type="entry name" value="Amidase_dom"/>
</dbReference>
<proteinExistence type="inferred from homology"/>
<protein>
    <submittedName>
        <fullName evidence="3">Amidase/6-aminohexanoate-cyclic-dimer hydrolase</fullName>
    </submittedName>
</protein>
<dbReference type="PANTHER" id="PTHR11895">
    <property type="entry name" value="TRANSAMIDASE"/>
    <property type="match status" value="1"/>
</dbReference>
<dbReference type="Pfam" id="PF01425">
    <property type="entry name" value="Amidase"/>
    <property type="match status" value="1"/>
</dbReference>
<feature type="domain" description="Amidase" evidence="2">
    <location>
        <begin position="27"/>
        <end position="456"/>
    </location>
</feature>
<dbReference type="InterPro" id="IPR036928">
    <property type="entry name" value="AS_sf"/>
</dbReference>
<dbReference type="PANTHER" id="PTHR11895:SF7">
    <property type="entry name" value="GLUTAMYL-TRNA(GLN) AMIDOTRANSFERASE SUBUNIT A, MITOCHONDRIAL"/>
    <property type="match status" value="1"/>
</dbReference>
<accession>A0A3N1LIH5</accession>
<comment type="similarity">
    <text evidence="1">Belongs to the amidase family.</text>
</comment>
<evidence type="ECO:0000259" key="2">
    <source>
        <dbReference type="Pfam" id="PF01425"/>
    </source>
</evidence>
<dbReference type="EMBL" id="RJKX01000014">
    <property type="protein sequence ID" value="ROP90649.1"/>
    <property type="molecule type" value="Genomic_DNA"/>
</dbReference>
<gene>
    <name evidence="3" type="ORF">EDC65_2503</name>
</gene>
<evidence type="ECO:0000256" key="1">
    <source>
        <dbReference type="ARBA" id="ARBA00009199"/>
    </source>
</evidence>
<dbReference type="SUPFAM" id="SSF75304">
    <property type="entry name" value="Amidase signature (AS) enzymes"/>
    <property type="match status" value="1"/>
</dbReference>
<dbReference type="Gene3D" id="3.90.1300.10">
    <property type="entry name" value="Amidase signature (AS) domain"/>
    <property type="match status" value="1"/>
</dbReference>
<dbReference type="InterPro" id="IPR000120">
    <property type="entry name" value="Amidase"/>
</dbReference>